<proteinExistence type="inferred from homology"/>
<dbReference type="SUPFAM" id="SSF52540">
    <property type="entry name" value="P-loop containing nucleoside triphosphate hydrolases"/>
    <property type="match status" value="1"/>
</dbReference>
<dbReference type="PIRSF" id="PIRSF039137">
    <property type="entry name" value="ABC_branched_ATPase"/>
    <property type="match status" value="1"/>
</dbReference>
<keyword evidence="3" id="KW-0547">Nucleotide-binding</keyword>
<comment type="similarity">
    <text evidence="1">Belongs to the ABC transporter superfamily.</text>
</comment>
<feature type="domain" description="ABC transporter" evidence="6">
    <location>
        <begin position="2"/>
        <end position="235"/>
    </location>
</feature>
<dbReference type="InterPro" id="IPR052156">
    <property type="entry name" value="BCAA_Transport_ATP-bd_LivF"/>
</dbReference>
<evidence type="ECO:0000256" key="2">
    <source>
        <dbReference type="ARBA" id="ARBA00022448"/>
    </source>
</evidence>
<name>A0ABW4LT95_9BACI</name>
<evidence type="ECO:0000256" key="3">
    <source>
        <dbReference type="ARBA" id="ARBA00022741"/>
    </source>
</evidence>
<dbReference type="EMBL" id="JBHUEM010000020">
    <property type="protein sequence ID" value="MFD1737365.1"/>
    <property type="molecule type" value="Genomic_DNA"/>
</dbReference>
<dbReference type="Pfam" id="PF00005">
    <property type="entry name" value="ABC_tran"/>
    <property type="match status" value="1"/>
</dbReference>
<sequence length="235" mass="25952">MLNLTNVSVQYGSFTAIRSINFEVNEGEIIVLLGANGAGKSTIFHTISGLVKPSNGEIYFQERDVHRTSPDRIVQLGLVQCAEGRKLFPSMSVYENLKMGAYIHRKMKSEIKQSLEYVYNLFPILKDKRNDPSGSLSGGQQQMLAIGRALMAKPKLMMLDEPSIGLAPLIVERMFEVIEQINNEGTSILLAEQNANAALRIADRGYVLENGSIVMKGTAKELLSNDDIRKAYIGA</sequence>
<dbReference type="SMART" id="SM00382">
    <property type="entry name" value="AAA"/>
    <property type="match status" value="1"/>
</dbReference>
<dbReference type="InterPro" id="IPR003593">
    <property type="entry name" value="AAA+_ATPase"/>
</dbReference>
<dbReference type="InterPro" id="IPR027417">
    <property type="entry name" value="P-loop_NTPase"/>
</dbReference>
<keyword evidence="8" id="KW-1185">Reference proteome</keyword>
<dbReference type="PANTHER" id="PTHR43820:SF4">
    <property type="entry name" value="HIGH-AFFINITY BRANCHED-CHAIN AMINO ACID TRANSPORT ATP-BINDING PROTEIN LIVF"/>
    <property type="match status" value="1"/>
</dbReference>
<dbReference type="GO" id="GO:0005524">
    <property type="term" value="F:ATP binding"/>
    <property type="evidence" value="ECO:0007669"/>
    <property type="project" value="UniProtKB-KW"/>
</dbReference>
<comment type="caution">
    <text evidence="7">The sequence shown here is derived from an EMBL/GenBank/DDBJ whole genome shotgun (WGS) entry which is preliminary data.</text>
</comment>
<keyword evidence="4 7" id="KW-0067">ATP-binding</keyword>
<evidence type="ECO:0000256" key="1">
    <source>
        <dbReference type="ARBA" id="ARBA00005417"/>
    </source>
</evidence>
<dbReference type="PROSITE" id="PS00211">
    <property type="entry name" value="ABC_TRANSPORTER_1"/>
    <property type="match status" value="1"/>
</dbReference>
<protein>
    <submittedName>
        <fullName evidence="7">ABC transporter ATP-binding protein</fullName>
    </submittedName>
</protein>
<keyword evidence="5" id="KW-0029">Amino-acid transport</keyword>
<evidence type="ECO:0000256" key="4">
    <source>
        <dbReference type="ARBA" id="ARBA00022840"/>
    </source>
</evidence>
<organism evidence="7 8">
    <name type="scientific">Bacillus salitolerans</name>
    <dbReference type="NCBI Taxonomy" id="1437434"/>
    <lineage>
        <taxon>Bacteria</taxon>
        <taxon>Bacillati</taxon>
        <taxon>Bacillota</taxon>
        <taxon>Bacilli</taxon>
        <taxon>Bacillales</taxon>
        <taxon>Bacillaceae</taxon>
        <taxon>Bacillus</taxon>
    </lineage>
</organism>
<gene>
    <name evidence="7" type="ORF">ACFSCX_12445</name>
</gene>
<accession>A0ABW4LT95</accession>
<evidence type="ECO:0000313" key="8">
    <source>
        <dbReference type="Proteomes" id="UP001597214"/>
    </source>
</evidence>
<dbReference type="InterPro" id="IPR003439">
    <property type="entry name" value="ABC_transporter-like_ATP-bd"/>
</dbReference>
<dbReference type="PROSITE" id="PS50893">
    <property type="entry name" value="ABC_TRANSPORTER_2"/>
    <property type="match status" value="1"/>
</dbReference>
<dbReference type="PANTHER" id="PTHR43820">
    <property type="entry name" value="HIGH-AFFINITY BRANCHED-CHAIN AMINO ACID TRANSPORT ATP-BINDING PROTEIN LIVF"/>
    <property type="match status" value="1"/>
</dbReference>
<dbReference type="InterPro" id="IPR030660">
    <property type="entry name" value="ABC_branched_ATPase_LivF/BraG"/>
</dbReference>
<dbReference type="Gene3D" id="3.40.50.300">
    <property type="entry name" value="P-loop containing nucleotide triphosphate hydrolases"/>
    <property type="match status" value="1"/>
</dbReference>
<reference evidence="8" key="1">
    <citation type="journal article" date="2019" name="Int. J. Syst. Evol. Microbiol.">
        <title>The Global Catalogue of Microorganisms (GCM) 10K type strain sequencing project: providing services to taxonomists for standard genome sequencing and annotation.</title>
        <authorList>
            <consortium name="The Broad Institute Genomics Platform"/>
            <consortium name="The Broad Institute Genome Sequencing Center for Infectious Disease"/>
            <person name="Wu L."/>
            <person name="Ma J."/>
        </authorList>
    </citation>
    <scope>NUCLEOTIDE SEQUENCE [LARGE SCALE GENOMIC DNA]</scope>
    <source>
        <strain evidence="8">CCUG 49339</strain>
    </source>
</reference>
<evidence type="ECO:0000313" key="7">
    <source>
        <dbReference type="EMBL" id="MFD1737365.1"/>
    </source>
</evidence>
<evidence type="ECO:0000259" key="6">
    <source>
        <dbReference type="PROSITE" id="PS50893"/>
    </source>
</evidence>
<dbReference type="RefSeq" id="WP_377928575.1">
    <property type="nucleotide sequence ID" value="NZ_JBHUEM010000020.1"/>
</dbReference>
<evidence type="ECO:0000256" key="5">
    <source>
        <dbReference type="ARBA" id="ARBA00022970"/>
    </source>
</evidence>
<dbReference type="CDD" id="cd03224">
    <property type="entry name" value="ABC_TM1139_LivF_branched"/>
    <property type="match status" value="1"/>
</dbReference>
<dbReference type="InterPro" id="IPR017871">
    <property type="entry name" value="ABC_transporter-like_CS"/>
</dbReference>
<dbReference type="Proteomes" id="UP001597214">
    <property type="component" value="Unassembled WGS sequence"/>
</dbReference>
<keyword evidence="2" id="KW-0813">Transport</keyword>